<sequence>MEATTDGVHTVPVVPVASSVVSPDGTRESSTEEVTGGAALLGMSSPVRSQVFVRSDATRPHKRDDAGSGSDLTDLDLDRLTLSDNDSLMSLTEATALVARVQSPARWSDEPCPCPAPAMLPAARPAAPAPACERSRSPERRPVHERLGQREQPVLRHQRPGPRQRRTRHRQLEAAGAARAAPAGPARPAPAGPAGVARAGATPVRAADAAGAAPPGAPRPAAKTAERAARDRASWAKFRARTQARRAQEKAERQRAQERAERQRAQQQQRSLPVPVLFLSLILFRSCPPFFSSGWASPSSHHCDG</sequence>
<feature type="compositionally biased region" description="Low complexity" evidence="1">
    <location>
        <begin position="11"/>
        <end position="23"/>
    </location>
</feature>
<evidence type="ECO:0000313" key="2">
    <source>
        <dbReference type="EMBL" id="KAK3909996.1"/>
    </source>
</evidence>
<name>A0AAE1L7X9_9NEOP</name>
<organism evidence="2 3">
    <name type="scientific">Frankliniella fusca</name>
    <dbReference type="NCBI Taxonomy" id="407009"/>
    <lineage>
        <taxon>Eukaryota</taxon>
        <taxon>Metazoa</taxon>
        <taxon>Ecdysozoa</taxon>
        <taxon>Arthropoda</taxon>
        <taxon>Hexapoda</taxon>
        <taxon>Insecta</taxon>
        <taxon>Pterygota</taxon>
        <taxon>Neoptera</taxon>
        <taxon>Paraneoptera</taxon>
        <taxon>Thysanoptera</taxon>
        <taxon>Terebrantia</taxon>
        <taxon>Thripoidea</taxon>
        <taxon>Thripidae</taxon>
        <taxon>Frankliniella</taxon>
    </lineage>
</organism>
<protein>
    <submittedName>
        <fullName evidence="2">Translation initiation factor IF-2</fullName>
    </submittedName>
</protein>
<proteinExistence type="predicted"/>
<feature type="compositionally biased region" description="Basic and acidic residues" evidence="1">
    <location>
        <begin position="224"/>
        <end position="234"/>
    </location>
</feature>
<comment type="caution">
    <text evidence="2">The sequence shown here is derived from an EMBL/GenBank/DDBJ whole genome shotgun (WGS) entry which is preliminary data.</text>
</comment>
<feature type="region of interest" description="Disordered" evidence="1">
    <location>
        <begin position="53"/>
        <end position="74"/>
    </location>
</feature>
<reference evidence="2" key="2">
    <citation type="journal article" date="2023" name="BMC Genomics">
        <title>Pest status, molecular evolution, and epigenetic factors derived from the genome assembly of Frankliniella fusca, a thysanopteran phytovirus vector.</title>
        <authorList>
            <person name="Catto M.A."/>
            <person name="Labadie P.E."/>
            <person name="Jacobson A.L."/>
            <person name="Kennedy G.G."/>
            <person name="Srinivasan R."/>
            <person name="Hunt B.G."/>
        </authorList>
    </citation>
    <scope>NUCLEOTIDE SEQUENCE</scope>
    <source>
        <strain evidence="2">PL_HMW_Pooled</strain>
    </source>
</reference>
<evidence type="ECO:0000313" key="3">
    <source>
        <dbReference type="Proteomes" id="UP001219518"/>
    </source>
</evidence>
<dbReference type="Proteomes" id="UP001219518">
    <property type="component" value="Unassembled WGS sequence"/>
</dbReference>
<reference evidence="2" key="1">
    <citation type="submission" date="2021-07" db="EMBL/GenBank/DDBJ databases">
        <authorList>
            <person name="Catto M.A."/>
            <person name="Jacobson A."/>
            <person name="Kennedy G."/>
            <person name="Labadie P."/>
            <person name="Hunt B.G."/>
            <person name="Srinivasan R."/>
        </authorList>
    </citation>
    <scope>NUCLEOTIDE SEQUENCE</scope>
    <source>
        <strain evidence="2">PL_HMW_Pooled</strain>
        <tissue evidence="2">Head</tissue>
    </source>
</reference>
<evidence type="ECO:0000256" key="1">
    <source>
        <dbReference type="SAM" id="MobiDB-lite"/>
    </source>
</evidence>
<keyword evidence="2" id="KW-0648">Protein biosynthesis</keyword>
<feature type="region of interest" description="Disordered" evidence="1">
    <location>
        <begin position="1"/>
        <end position="38"/>
    </location>
</feature>
<feature type="compositionally biased region" description="Low complexity" evidence="1">
    <location>
        <begin position="174"/>
        <end position="184"/>
    </location>
</feature>
<dbReference type="GO" id="GO:0003743">
    <property type="term" value="F:translation initiation factor activity"/>
    <property type="evidence" value="ECO:0007669"/>
    <property type="project" value="UniProtKB-KW"/>
</dbReference>
<feature type="compositionally biased region" description="Low complexity" evidence="1">
    <location>
        <begin position="192"/>
        <end position="222"/>
    </location>
</feature>
<keyword evidence="3" id="KW-1185">Reference proteome</keyword>
<feature type="region of interest" description="Disordered" evidence="1">
    <location>
        <begin position="122"/>
        <end position="270"/>
    </location>
</feature>
<keyword evidence="2" id="KW-0396">Initiation factor</keyword>
<feature type="compositionally biased region" description="Basic residues" evidence="1">
    <location>
        <begin position="156"/>
        <end position="169"/>
    </location>
</feature>
<feature type="compositionally biased region" description="Basic and acidic residues" evidence="1">
    <location>
        <begin position="246"/>
        <end position="264"/>
    </location>
</feature>
<feature type="compositionally biased region" description="Basic and acidic residues" evidence="1">
    <location>
        <begin position="133"/>
        <end position="149"/>
    </location>
</feature>
<dbReference type="EMBL" id="JAHWGI010000137">
    <property type="protein sequence ID" value="KAK3909996.1"/>
    <property type="molecule type" value="Genomic_DNA"/>
</dbReference>
<gene>
    <name evidence="2" type="ORF">KUF71_020005</name>
</gene>
<dbReference type="AlphaFoldDB" id="A0AAE1L7X9"/>
<feature type="compositionally biased region" description="Basic and acidic residues" evidence="1">
    <location>
        <begin position="56"/>
        <end position="66"/>
    </location>
</feature>
<accession>A0AAE1L7X9</accession>
<feature type="compositionally biased region" description="Low complexity" evidence="1">
    <location>
        <begin position="122"/>
        <end position="132"/>
    </location>
</feature>